<dbReference type="PANTHER" id="PTHR33121:SF15">
    <property type="entry name" value="BLUE LIGHT- AND TEMPERATURE-REGULATED ANTIREPRESSOR BLUF"/>
    <property type="match status" value="1"/>
</dbReference>
<evidence type="ECO:0000313" key="2">
    <source>
        <dbReference type="EMBL" id="NOI09575.1"/>
    </source>
</evidence>
<accession>A0A7Y4B2L4</accession>
<dbReference type="SUPFAM" id="SSF141868">
    <property type="entry name" value="EAL domain-like"/>
    <property type="match status" value="1"/>
</dbReference>
<dbReference type="SMART" id="SM00052">
    <property type="entry name" value="EAL"/>
    <property type="match status" value="1"/>
</dbReference>
<comment type="caution">
    <text evidence="2">The sequence shown here is derived from an EMBL/GenBank/DDBJ whole genome shotgun (WGS) entry which is preliminary data.</text>
</comment>
<dbReference type="GO" id="GO:0071111">
    <property type="term" value="F:cyclic-guanylate-specific phosphodiesterase activity"/>
    <property type="evidence" value="ECO:0007669"/>
    <property type="project" value="InterPro"/>
</dbReference>
<organism evidence="2 3">
    <name type="scientific">Vibrio alginolyticus</name>
    <dbReference type="NCBI Taxonomy" id="663"/>
    <lineage>
        <taxon>Bacteria</taxon>
        <taxon>Pseudomonadati</taxon>
        <taxon>Pseudomonadota</taxon>
        <taxon>Gammaproteobacteria</taxon>
        <taxon>Vibrionales</taxon>
        <taxon>Vibrionaceae</taxon>
        <taxon>Vibrio</taxon>
    </lineage>
</organism>
<dbReference type="InterPro" id="IPR050706">
    <property type="entry name" value="Cyclic-di-GMP_PDE-like"/>
</dbReference>
<proteinExistence type="predicted"/>
<dbReference type="CDD" id="cd01948">
    <property type="entry name" value="EAL"/>
    <property type="match status" value="1"/>
</dbReference>
<dbReference type="PROSITE" id="PS50883">
    <property type="entry name" value="EAL"/>
    <property type="match status" value="1"/>
</dbReference>
<evidence type="ECO:0000313" key="3">
    <source>
        <dbReference type="Proteomes" id="UP000532247"/>
    </source>
</evidence>
<protein>
    <submittedName>
        <fullName evidence="2">EAL domain-containing protein</fullName>
    </submittedName>
</protein>
<dbReference type="Proteomes" id="UP000532247">
    <property type="component" value="Unassembled WGS sequence"/>
</dbReference>
<dbReference type="Pfam" id="PF00563">
    <property type="entry name" value="EAL"/>
    <property type="match status" value="1"/>
</dbReference>
<gene>
    <name evidence="2" type="ORF">F0254_11930</name>
</gene>
<name>A0A7Y4B2L4_VIBAL</name>
<dbReference type="Gene3D" id="3.20.20.450">
    <property type="entry name" value="EAL domain"/>
    <property type="match status" value="1"/>
</dbReference>
<dbReference type="InterPro" id="IPR035919">
    <property type="entry name" value="EAL_sf"/>
</dbReference>
<dbReference type="InterPro" id="IPR001633">
    <property type="entry name" value="EAL_dom"/>
</dbReference>
<dbReference type="AlphaFoldDB" id="A0A7Y4B2L4"/>
<sequence length="256" mass="28887">MVQEMDIKPKAKCDYCTCRKVKFSDFSMSFQPIWDLKRQQVFGYEALVRGVKNESAYSVLSQVNAENKYSFDQQCRSKAIQLAAELGLDSVFSINFLPNAVYEPERCLATTLRLAKKYNFPTSKIMFEFTEGERIKDTQHLKNIVEYYQKLGFLTAIDDFGAGHSGLSLLADLQPNVAKLDMGLIRNINSSVSRQIIVKNCVSMFQQLGVSVLAEGGETLEEMTFLQSLDIDLVQGYLIASPGFECLPPPNFRLLI</sequence>
<reference evidence="2 3" key="1">
    <citation type="submission" date="2019-09" db="EMBL/GenBank/DDBJ databases">
        <title>Draft genome sequencing and comparative genomics of hatchery-associated Vibrios.</title>
        <authorList>
            <person name="Kehlet-Delgado H."/>
            <person name="Mueller R.S."/>
        </authorList>
    </citation>
    <scope>NUCLEOTIDE SEQUENCE [LARGE SCALE GENOMIC DNA]</scope>
    <source>
        <strain evidence="2 3">081416A</strain>
    </source>
</reference>
<dbReference type="PANTHER" id="PTHR33121">
    <property type="entry name" value="CYCLIC DI-GMP PHOSPHODIESTERASE PDEF"/>
    <property type="match status" value="1"/>
</dbReference>
<evidence type="ECO:0000259" key="1">
    <source>
        <dbReference type="PROSITE" id="PS50883"/>
    </source>
</evidence>
<feature type="domain" description="EAL" evidence="1">
    <location>
        <begin position="10"/>
        <end position="256"/>
    </location>
</feature>
<dbReference type="EMBL" id="VTYF01000005">
    <property type="protein sequence ID" value="NOI09575.1"/>
    <property type="molecule type" value="Genomic_DNA"/>
</dbReference>